<dbReference type="Pfam" id="PF13715">
    <property type="entry name" value="CarbopepD_reg_2"/>
    <property type="match status" value="1"/>
</dbReference>
<dbReference type="SUPFAM" id="SSF49464">
    <property type="entry name" value="Carboxypeptidase regulatory domain-like"/>
    <property type="match status" value="1"/>
</dbReference>
<protein>
    <submittedName>
        <fullName evidence="4">Putative Metallocarboxypeptidase D</fullName>
        <ecNumber evidence="4">3.4.17.22</ecNumber>
    </submittedName>
</protein>
<dbReference type="GO" id="GO:0009279">
    <property type="term" value="C:cell outer membrane"/>
    <property type="evidence" value="ECO:0007669"/>
    <property type="project" value="UniProtKB-SubCell"/>
</dbReference>
<dbReference type="RefSeq" id="WP_042002287.1">
    <property type="nucleotide sequence ID" value="NZ_CP022382.1"/>
</dbReference>
<dbReference type="SUPFAM" id="SSF56935">
    <property type="entry name" value="Porins"/>
    <property type="match status" value="1"/>
</dbReference>
<dbReference type="GeneID" id="69580573"/>
<dbReference type="Gene3D" id="2.60.40.1120">
    <property type="entry name" value="Carboxypeptidase-like, regulatory domain"/>
    <property type="match status" value="1"/>
</dbReference>
<dbReference type="InterPro" id="IPR008969">
    <property type="entry name" value="CarboxyPept-like_regulatory"/>
</dbReference>
<dbReference type="GO" id="GO:0004181">
    <property type="term" value="F:metallocarboxypeptidase activity"/>
    <property type="evidence" value="ECO:0007669"/>
    <property type="project" value="UniProtKB-EC"/>
</dbReference>
<evidence type="ECO:0000313" key="5">
    <source>
        <dbReference type="Proteomes" id="UP000044026"/>
    </source>
</evidence>
<organism evidence="4 5">
    <name type="scientific">Capnocytophaga canimorsus</name>
    <dbReference type="NCBI Taxonomy" id="28188"/>
    <lineage>
        <taxon>Bacteria</taxon>
        <taxon>Pseudomonadati</taxon>
        <taxon>Bacteroidota</taxon>
        <taxon>Flavobacteriia</taxon>
        <taxon>Flavobacteriales</taxon>
        <taxon>Flavobacteriaceae</taxon>
        <taxon>Capnocytophaga</taxon>
    </lineage>
</organism>
<keyword evidence="4" id="KW-0378">Hydrolase</keyword>
<dbReference type="Proteomes" id="UP000044026">
    <property type="component" value="Unassembled WGS sequence"/>
</dbReference>
<keyword evidence="3" id="KW-0998">Cell outer membrane</keyword>
<dbReference type="EC" id="3.4.17.22" evidence="4"/>
<keyword evidence="4" id="KW-0121">Carboxypeptidase</keyword>
<comment type="subcellular location">
    <subcellularLocation>
        <location evidence="1">Cell outer membrane</location>
    </subcellularLocation>
</comment>
<sequence>MYRIVCFLFVAILSFQSQAQSVVEGKVLDARIKTPLAGVRVLAQDTQSEVFTDNQGGFSLQLSQGKHVLIFFKKGYVEKKMIAEVSSGLRTEFPTVYLEADLIRDAEQQLVVISETDLEDDESSADMMSGLLQSSQDIFMRRAAFDFGAVFFKPRGFDSKDATVMINGIPMNRIENGRAQWSNWGGLNDVTRNQELSVGLNPSDYTFGGAFGSNYINIRPSLNRPGLRLSASVATASYTGRGMATYNSGMNESGLAYTISASRRWAPSGGYVDGTLYNAYSVFGAVEYEINPQNSLNLVAMFTPNRRGKSSPLTREVIDLAGYDYNPMWGYQNGDIRNSRNKIVSEPIFILSYNYEKENTRLDVNLGYQFGTLGNTRISYGNGQNPEPNYYRNLPSYYLNQTSGPNQHLADLQKTYFLENKQLDWASLYRANANATDSRSIFILSNDVNQERTFTGNINFSTPLHERITWRLGATYRNIYSDNYAQIDDLLGGKFFTNYDYFTSTPYDVNDPNLNKGKGDKWSYFYGLTSHVGEAYTQLEFDFNKLNFFVSGRYHYTEYEREGKFNYPLYKDSFGKGEKPIFNGVSTKAGFTYAITGRHLLQFNTGYINTPQAVRNTFANIRNSNRLLPNLKNETVYSADGSYILRMPYVKSRLTGYFAQIENTSETNFFFTEASLAEDVTSEFLSQTIEGIKKRHFGLEFGLEAQIVPTVKVTAVAAVGQHTYANNPSMVMSSGEIGIRSVDKVALKNYRVASGPQQAYSLGVEYRSPKYWWVAATGNFLARNYVSLSAINRSPLFFIDPKTKSNFTNIDKDLARELLKQERLDDVFLMNVIGGKSWRVKGKYISLFAGINNVLGQEFVSGGFEQSRKATYEGLAQDRAQGTPSFGPRYFVGYGRTYFVNLALSL</sequence>
<keyword evidence="4" id="KW-0645">Protease</keyword>
<evidence type="ECO:0000313" key="4">
    <source>
        <dbReference type="EMBL" id="CEN41593.1"/>
    </source>
</evidence>
<evidence type="ECO:0000256" key="1">
    <source>
        <dbReference type="ARBA" id="ARBA00004442"/>
    </source>
</evidence>
<evidence type="ECO:0000256" key="2">
    <source>
        <dbReference type="ARBA" id="ARBA00023136"/>
    </source>
</evidence>
<dbReference type="EMBL" id="CDOE01000080">
    <property type="protein sequence ID" value="CEN41593.1"/>
    <property type="molecule type" value="Genomic_DNA"/>
</dbReference>
<proteinExistence type="predicted"/>
<dbReference type="InterPro" id="IPR036942">
    <property type="entry name" value="Beta-barrel_TonB_sf"/>
</dbReference>
<keyword evidence="2" id="KW-0472">Membrane</keyword>
<name>A0A0B7HVP9_9FLAO</name>
<reference evidence="4 5" key="1">
    <citation type="submission" date="2015-01" db="EMBL/GenBank/DDBJ databases">
        <authorList>
            <person name="Xiang T."/>
            <person name="Song Y."/>
            <person name="Huang L."/>
            <person name="Wang B."/>
            <person name="Wu P."/>
        </authorList>
    </citation>
    <scope>NUCLEOTIDE SEQUENCE [LARGE SCALE GENOMIC DNA]</scope>
    <source>
        <strain evidence="4 5">Cc12</strain>
    </source>
</reference>
<evidence type="ECO:0000256" key="3">
    <source>
        <dbReference type="ARBA" id="ARBA00023237"/>
    </source>
</evidence>
<accession>A0A0B7HVP9</accession>
<dbReference type="AlphaFoldDB" id="A0A0B7HVP9"/>
<dbReference type="Gene3D" id="2.40.170.20">
    <property type="entry name" value="TonB-dependent receptor, beta-barrel domain"/>
    <property type="match status" value="1"/>
</dbReference>
<gene>
    <name evidence="4" type="ORF">CCAN12_810107</name>
</gene>